<evidence type="ECO:0000313" key="2">
    <source>
        <dbReference type="Proteomes" id="UP001558481"/>
    </source>
</evidence>
<gene>
    <name evidence="1" type="ORF">VVR66_14080</name>
</gene>
<organism evidence="1 2">
    <name type="scientific">Kocuria carniphila</name>
    <dbReference type="NCBI Taxonomy" id="262208"/>
    <lineage>
        <taxon>Bacteria</taxon>
        <taxon>Bacillati</taxon>
        <taxon>Actinomycetota</taxon>
        <taxon>Actinomycetes</taxon>
        <taxon>Micrococcales</taxon>
        <taxon>Micrococcaceae</taxon>
        <taxon>Kocuria</taxon>
    </lineage>
</organism>
<proteinExistence type="predicted"/>
<sequence length="310" mass="34982">MSEPSLPPASQQFDELIDLLGLEVEVEIGNDDAVYGNYIQFGPASRHDPELFPAVLDFFGIPLPFDGAVPVSSLAWLPNLQRETLELTLHALGDPSLSITDTGEFLVSFPQLRSDSEETLSLVDYFLPSTLFEHDLPEKHRYWQPDPEDLYQDSDDDLMDLYQAHPVPVDTLIGELKSLRASAVSISDPSIQKALLFASYSLVESFTNQQALTYAGRFTAAPDATAYLLRLLRQELKTVDRRRKLVKAFRPEKEYKEIPHWPLRNDLAHDIGAVPLENGQLTYEDRSKPVTIAATELFDQLINYASNYLR</sequence>
<protein>
    <submittedName>
        <fullName evidence="1">Uncharacterized protein</fullName>
    </submittedName>
</protein>
<accession>A0ABV3V613</accession>
<dbReference type="RefSeq" id="WP_368629943.1">
    <property type="nucleotide sequence ID" value="NZ_JAYWLU010000017.1"/>
</dbReference>
<reference evidence="1 2" key="1">
    <citation type="journal article" date="2024" name="Fungal Genet. Biol.">
        <title>The porcine skin microbiome exhibits broad fungal antagonism.</title>
        <authorList>
            <person name="De La Cruz K.F."/>
            <person name="Townsend E.C."/>
            <person name="Alex Cheong J.Z."/>
            <person name="Salamzade R."/>
            <person name="Liu A."/>
            <person name="Sandstrom S."/>
            <person name="Davila E."/>
            <person name="Huang L."/>
            <person name="Xu K.H."/>
            <person name="Wu S.Y."/>
            <person name="Meudt J.J."/>
            <person name="Shanmuganayagam D."/>
            <person name="Gibson A.L.F."/>
            <person name="Kalan L.R."/>
        </authorList>
    </citation>
    <scope>NUCLEOTIDE SEQUENCE [LARGE SCALE GENOMIC DNA]</scope>
    <source>
        <strain evidence="1 2">LK2625</strain>
    </source>
</reference>
<evidence type="ECO:0000313" key="1">
    <source>
        <dbReference type="EMBL" id="MEX3595843.1"/>
    </source>
</evidence>
<comment type="caution">
    <text evidence="1">The sequence shown here is derived from an EMBL/GenBank/DDBJ whole genome shotgun (WGS) entry which is preliminary data.</text>
</comment>
<keyword evidence="2" id="KW-1185">Reference proteome</keyword>
<dbReference type="EMBL" id="JAYWLU010000017">
    <property type="protein sequence ID" value="MEX3595843.1"/>
    <property type="molecule type" value="Genomic_DNA"/>
</dbReference>
<dbReference type="Proteomes" id="UP001558481">
    <property type="component" value="Unassembled WGS sequence"/>
</dbReference>
<name>A0ABV3V613_9MICC</name>